<dbReference type="AlphaFoldDB" id="A0A371EV56"/>
<accession>A0A371EV56</accession>
<organism evidence="2 3">
    <name type="scientific">Mucuna pruriens</name>
    <name type="common">Velvet bean</name>
    <name type="synonym">Dolichos pruriens</name>
    <dbReference type="NCBI Taxonomy" id="157652"/>
    <lineage>
        <taxon>Eukaryota</taxon>
        <taxon>Viridiplantae</taxon>
        <taxon>Streptophyta</taxon>
        <taxon>Embryophyta</taxon>
        <taxon>Tracheophyta</taxon>
        <taxon>Spermatophyta</taxon>
        <taxon>Magnoliopsida</taxon>
        <taxon>eudicotyledons</taxon>
        <taxon>Gunneridae</taxon>
        <taxon>Pentapetalae</taxon>
        <taxon>rosids</taxon>
        <taxon>fabids</taxon>
        <taxon>Fabales</taxon>
        <taxon>Fabaceae</taxon>
        <taxon>Papilionoideae</taxon>
        <taxon>50 kb inversion clade</taxon>
        <taxon>NPAAA clade</taxon>
        <taxon>indigoferoid/millettioid clade</taxon>
        <taxon>Phaseoleae</taxon>
        <taxon>Mucuna</taxon>
    </lineage>
</organism>
<dbReference type="InterPro" id="IPR041577">
    <property type="entry name" value="RT_RNaseH_2"/>
</dbReference>
<protein>
    <recommendedName>
        <fullName evidence="1">Reverse transcriptase/retrotransposon-derived protein RNase H-like domain-containing protein</fullName>
    </recommendedName>
</protein>
<feature type="domain" description="Reverse transcriptase/retrotransposon-derived protein RNase H-like" evidence="1">
    <location>
        <begin position="1"/>
        <end position="49"/>
    </location>
</feature>
<dbReference type="Pfam" id="PF17919">
    <property type="entry name" value="RT_RNaseH_2"/>
    <property type="match status" value="1"/>
</dbReference>
<dbReference type="SUPFAM" id="SSF56672">
    <property type="entry name" value="DNA/RNA polymerases"/>
    <property type="match status" value="1"/>
</dbReference>
<dbReference type="Proteomes" id="UP000257109">
    <property type="component" value="Unassembled WGS sequence"/>
</dbReference>
<reference evidence="2" key="1">
    <citation type="submission" date="2018-05" db="EMBL/GenBank/DDBJ databases">
        <title>Draft genome of Mucuna pruriens seed.</title>
        <authorList>
            <person name="Nnadi N.E."/>
            <person name="Vos R."/>
            <person name="Hasami M.H."/>
            <person name="Devisetty U.K."/>
            <person name="Aguiy J.C."/>
        </authorList>
    </citation>
    <scope>NUCLEOTIDE SEQUENCE [LARGE SCALE GENOMIC DNA]</scope>
    <source>
        <strain evidence="2">JCA_2017</strain>
    </source>
</reference>
<dbReference type="InterPro" id="IPR043502">
    <property type="entry name" value="DNA/RNA_pol_sf"/>
</dbReference>
<evidence type="ECO:0000313" key="2">
    <source>
        <dbReference type="EMBL" id="RDX69948.1"/>
    </source>
</evidence>
<sequence>MCDASNSTIGAVLGHKVGVSKPVHVIAYASRTMDPVQLNYTTTEKELLMLLIQEFNIEIKDKKGGENSVADHLSWIERENNPMPIRDEFPDEQLLHINMPTP</sequence>
<keyword evidence="3" id="KW-1185">Reference proteome</keyword>
<comment type="caution">
    <text evidence="2">The sequence shown here is derived from an EMBL/GenBank/DDBJ whole genome shotgun (WGS) entry which is preliminary data.</text>
</comment>
<gene>
    <name evidence="2" type="ORF">CR513_50865</name>
</gene>
<dbReference type="OrthoDB" id="10055717at2759"/>
<dbReference type="EMBL" id="QJKJ01011900">
    <property type="protein sequence ID" value="RDX69948.1"/>
    <property type="molecule type" value="Genomic_DNA"/>
</dbReference>
<evidence type="ECO:0000259" key="1">
    <source>
        <dbReference type="Pfam" id="PF17919"/>
    </source>
</evidence>
<dbReference type="PANTHER" id="PTHR34072:SF57">
    <property type="entry name" value="RNA-DIRECTED DNA POLYMERASE"/>
    <property type="match status" value="1"/>
</dbReference>
<feature type="non-terminal residue" evidence="2">
    <location>
        <position position="1"/>
    </location>
</feature>
<name>A0A371EV56_MUCPR</name>
<proteinExistence type="predicted"/>
<evidence type="ECO:0000313" key="3">
    <source>
        <dbReference type="Proteomes" id="UP000257109"/>
    </source>
</evidence>
<dbReference type="PANTHER" id="PTHR34072">
    <property type="entry name" value="ENZYMATIC POLYPROTEIN-RELATED"/>
    <property type="match status" value="1"/>
</dbReference>